<evidence type="ECO:0000313" key="4">
    <source>
        <dbReference type="EMBL" id="QTD51175.1"/>
    </source>
</evidence>
<evidence type="ECO:0000256" key="2">
    <source>
        <dbReference type="SAM" id="SignalP"/>
    </source>
</evidence>
<dbReference type="InterPro" id="IPR000601">
    <property type="entry name" value="PKD_dom"/>
</dbReference>
<dbReference type="InterPro" id="IPR008757">
    <property type="entry name" value="Peptidase_M6-like_domain"/>
</dbReference>
<dbReference type="InterPro" id="IPR013783">
    <property type="entry name" value="Ig-like_fold"/>
</dbReference>
<keyword evidence="4" id="KW-0482">Metalloprotease</keyword>
<dbReference type="PANTHER" id="PTHR41775">
    <property type="entry name" value="SECRETED PROTEIN-RELATED"/>
    <property type="match status" value="1"/>
</dbReference>
<name>A0A8A4TXD6_SULCO</name>
<organism evidence="4 5">
    <name type="scientific">Sulfidibacter corallicola</name>
    <dbReference type="NCBI Taxonomy" id="2818388"/>
    <lineage>
        <taxon>Bacteria</taxon>
        <taxon>Pseudomonadati</taxon>
        <taxon>Acidobacteriota</taxon>
        <taxon>Holophagae</taxon>
        <taxon>Acanthopleuribacterales</taxon>
        <taxon>Acanthopleuribacteraceae</taxon>
        <taxon>Sulfidibacter</taxon>
    </lineage>
</organism>
<dbReference type="InterPro" id="IPR035986">
    <property type="entry name" value="PKD_dom_sf"/>
</dbReference>
<dbReference type="Proteomes" id="UP000663929">
    <property type="component" value="Chromosome"/>
</dbReference>
<evidence type="ECO:0000259" key="3">
    <source>
        <dbReference type="PROSITE" id="PS50093"/>
    </source>
</evidence>
<accession>A0A8A4TXD6</accession>
<feature type="signal peptide" evidence="2">
    <location>
        <begin position="1"/>
        <end position="25"/>
    </location>
</feature>
<dbReference type="GO" id="GO:0006508">
    <property type="term" value="P:proteolysis"/>
    <property type="evidence" value="ECO:0007669"/>
    <property type="project" value="InterPro"/>
</dbReference>
<dbReference type="AlphaFoldDB" id="A0A8A4TXD6"/>
<dbReference type="Pfam" id="PF04151">
    <property type="entry name" value="PPC"/>
    <property type="match status" value="2"/>
</dbReference>
<protein>
    <submittedName>
        <fullName evidence="4">M6 family metalloprotease domain-containing protein</fullName>
    </submittedName>
</protein>
<dbReference type="Gene3D" id="2.60.120.380">
    <property type="match status" value="2"/>
</dbReference>
<dbReference type="RefSeq" id="WP_272932452.1">
    <property type="nucleotide sequence ID" value="NZ_CP071793.1"/>
</dbReference>
<dbReference type="EMBL" id="CP071793">
    <property type="protein sequence ID" value="QTD51175.1"/>
    <property type="molecule type" value="Genomic_DNA"/>
</dbReference>
<dbReference type="InterPro" id="IPR007280">
    <property type="entry name" value="Peptidase_C_arc/bac"/>
</dbReference>
<keyword evidence="4" id="KW-0645">Protease</keyword>
<dbReference type="Pfam" id="PF02225">
    <property type="entry name" value="PA"/>
    <property type="match status" value="1"/>
</dbReference>
<feature type="chain" id="PRO_5035145834" evidence="2">
    <location>
        <begin position="26"/>
        <end position="968"/>
    </location>
</feature>
<comment type="cofactor">
    <cofactor evidence="1">
        <name>Ca(2+)</name>
        <dbReference type="ChEBI" id="CHEBI:29108"/>
    </cofactor>
</comment>
<dbReference type="InterPro" id="IPR022409">
    <property type="entry name" value="PKD/Chitinase_dom"/>
</dbReference>
<keyword evidence="4" id="KW-0378">Hydrolase</keyword>
<dbReference type="Pfam" id="PF18911">
    <property type="entry name" value="PKD_4"/>
    <property type="match status" value="1"/>
</dbReference>
<dbReference type="SUPFAM" id="SSF49299">
    <property type="entry name" value="PKD domain"/>
    <property type="match status" value="1"/>
</dbReference>
<dbReference type="InterPro" id="IPR003137">
    <property type="entry name" value="PA_domain"/>
</dbReference>
<keyword evidence="2" id="KW-0732">Signal</keyword>
<reference evidence="4" key="1">
    <citation type="submission" date="2021-03" db="EMBL/GenBank/DDBJ databases">
        <title>Acanthopleuribacteraceae sp. M133.</title>
        <authorList>
            <person name="Wang G."/>
        </authorList>
    </citation>
    <scope>NUCLEOTIDE SEQUENCE</scope>
    <source>
        <strain evidence="4">M133</strain>
    </source>
</reference>
<feature type="domain" description="PKD" evidence="3">
    <location>
        <begin position="674"/>
        <end position="759"/>
    </location>
</feature>
<dbReference type="Gene3D" id="2.60.40.10">
    <property type="entry name" value="Immunoglobulins"/>
    <property type="match status" value="1"/>
</dbReference>
<dbReference type="GO" id="GO:0008237">
    <property type="term" value="F:metallopeptidase activity"/>
    <property type="evidence" value="ECO:0007669"/>
    <property type="project" value="UniProtKB-KW"/>
</dbReference>
<evidence type="ECO:0000256" key="1">
    <source>
        <dbReference type="ARBA" id="ARBA00001913"/>
    </source>
</evidence>
<gene>
    <name evidence="4" type="ORF">J3U87_01790</name>
</gene>
<dbReference type="SUPFAM" id="SSF52025">
    <property type="entry name" value="PA domain"/>
    <property type="match status" value="1"/>
</dbReference>
<dbReference type="NCBIfam" id="TIGR03296">
    <property type="entry name" value="M6dom_TIGR03296"/>
    <property type="match status" value="1"/>
</dbReference>
<keyword evidence="5" id="KW-1185">Reference proteome</keyword>
<dbReference type="KEGG" id="scor:J3U87_01790"/>
<dbReference type="Gene3D" id="3.50.30.30">
    <property type="match status" value="1"/>
</dbReference>
<dbReference type="InterPro" id="IPR046450">
    <property type="entry name" value="PA_dom_sf"/>
</dbReference>
<dbReference type="PANTHER" id="PTHR41775:SF1">
    <property type="entry name" value="PEPTIDASE M6-LIKE DOMAIN-CONTAINING PROTEIN"/>
    <property type="match status" value="1"/>
</dbReference>
<dbReference type="CDD" id="cd00146">
    <property type="entry name" value="PKD"/>
    <property type="match status" value="1"/>
</dbReference>
<dbReference type="SMART" id="SM00089">
    <property type="entry name" value="PKD"/>
    <property type="match status" value="1"/>
</dbReference>
<evidence type="ECO:0000313" key="5">
    <source>
        <dbReference type="Proteomes" id="UP000663929"/>
    </source>
</evidence>
<sequence length="968" mass="102496">MKRILTPMVYLWFAALFLLTGPALAGIANPNITVHLGDEGNRFEARIVGDEWANYYEKDGYTLIQNPYMDGRWEYATLGKRGNLVPSGYPVVDGAAVPEGFTKHLRPARDYRDIREDYFPTAYAKSWDHGYGSEAMAKVQRKYEPELVSGPRNLLFIRVSFNDRDFSTTAADWDQMIFDDTANAKTVTNFYDDNSFGQLEVRGVNHTQAAHNAGIISVSINKNHPNTGRAGLSSSQKYTIETEWINAALAEAANHVNFSGLDTNRDGRLTLDEAVIYFIVAGYDAASSAKEPNVWGHKWSAWRAGDVMAGSVELPSWALNGELTDDDGQHTMGVITHELGHLMCGLPDLYDINDQNAGMGIFSLMAAGSWGSEPGERGGATPVSMDAWCRHILGWTQVRTPGSNVDFPAGLTAIDTPVIFQGSRSHEYFLAENRTPTGWDRGMIPSLSAALSTVTRGSSTIESRAMTYTETGDITATAVSCSLGRSGDFPASVSGKIALIERGEISFVDKVNNAKAAGATAVIVFQKAGEDGVVQGTLGSEGDFLPAVGVGRTDGQNMAGQTVRVLVQGGAWNGGVLIQHVDTTVGSENSNDINSSVHSHQGVTVVEATSIAGSLVAANGSGGHGSHLFSAETNASWSASTNPDSRYWDGSDSGFALYDFSAAGQNMTASTSPSNVAPNASFTHSASGLAVSFSDTSSDSDGSIASRSWNFGDNGTSNSANPSHTYAEAGTYTVTLTVTDNDGASDSTSVNVTVADSSSGTDALENGVAKTGLGASRSDTLSFYIDVPAGATNLSFNTSGGSGDGDLYVKFGSEPTTGSYDHRSWNSGNTESVSISSPQAGRYHVLLHAYSTFSGMSLTASYQENNGGGSGGGPQTETVTGTLAGRASKNYTLTVTGGTIELSASWSGSGDIDLYLYNPSGTLVKSAESTSNPEVLEYDTNGAAGEYRIEVYNYKRTSKSYSLTVTYE</sequence>
<proteinExistence type="predicted"/>
<dbReference type="PROSITE" id="PS50093">
    <property type="entry name" value="PKD"/>
    <property type="match status" value="1"/>
</dbReference>